<organism evidence="1 2">
    <name type="scientific">Lasiodiplodia mahajangana</name>
    <dbReference type="NCBI Taxonomy" id="1108764"/>
    <lineage>
        <taxon>Eukaryota</taxon>
        <taxon>Fungi</taxon>
        <taxon>Dikarya</taxon>
        <taxon>Ascomycota</taxon>
        <taxon>Pezizomycotina</taxon>
        <taxon>Dothideomycetes</taxon>
        <taxon>Dothideomycetes incertae sedis</taxon>
        <taxon>Botryosphaeriales</taxon>
        <taxon>Botryosphaeriaceae</taxon>
        <taxon>Lasiodiplodia</taxon>
    </lineage>
</organism>
<sequence length="1906" mass="209171">MTGSLSLYLTSLFAVYGSIAPTSAHRLRDDSDTSLDTWRAANDRTSIAQTCPSSCSDDTGDLSSWFLFKDATSLAACNETMLLSFSIQETVVDGQPAPSPAIRGCQADYSFAPKHVNSDEVAAVCSTPNHDIIETMVKIGEPTGSTIAKPINRRAVGHLSAAYQVQNYLSTKKPSCTENVLAFGYSQKAIIGLFAGAEVYQHGVHDDILSRFLQDLEARQTSSAAGPLIAQLCPSDSLGADYAVGIVAGFADDLALVQEVMRSWADGRCVSGNLENYMTVSLRVPVQLMGPDKANSSTSKLSSPLPLEEAHIWTRSGLGVRATCKTTTVKSGDGCDAVAKRCGITTATLQKYNTAKNFCTTLIPDQVVCCSSGTLPDPIPASNADGTCKTKSVVSGDSCSSLASKCGLKPADFTKLHSASNFCSTLQVGQPVCCTYGKLPDIRPKPGSDGSCATYTVKSGDGCSAIAVSHGITQANIETYNKQTWGWNGCSALLPAQKICLSTGTPPFPPSVSNAICGPQVPGTKKPSSGGSDTWANLNPCPLNVCCNVWGQCGATDDFCVINKATTGAPGTTKPGKNSCISHCGRDIIKGSAPAKTINVGYFEAWNENRPCLRMDVNQIDTSKYTHIHFAFANITQSFAIDVSGSQYQFDQFKALTDVKRIITFGGWDFSTKPDTYNILREATKAANRAKFQANIVAFLKQHNLDGVDIDWEYPGAPDIPDIPAGDPDAGEDLHQTVAGLKSTLGTSKSVSVAAPASYWYLKAFPIKEIGAKIDYIVYLTYDLHGQWDYGNQWTSPGCPTGNCLRSHVNVTETKDALSLITKAGVPSNKIVVGIASYGRSFKMAQAGCTDPSCKFTGSPRVSNAAKGRCTGTSGYLSNAEIDEIIAHGRVNKQWISSDSNILVYNDTEWVAYMNDSIKSSRASLYASYNFAGTSDWAVDLNEFLDGTGEDEGYDPDYVAEIDEGYFVECNAVYRSLDELMSRKDSIPSYCVDKYLIDVEITIMKGALEKYDALIDGGYDDKFNIYKDYTIEQVPVQINAFMGNGHADDYFECQETRYRTCCSSCRFSNCLDGCDKSTDCKSGYGTQDVTCPTVYKDGSQGIDYFNTKVPNVTYTLKDSDGFYSAITKDYGVEKDWIKFGDVDVKFSNGCQYSGTMVKECMKEKDDWFRNYPIPADKIEVFNPKDVVSKSYDNFQDLLFRLQLLNEIGDLDLLLSTQDVADASSLPAFTIASASERIHRHDSVKRKRSTVESSPGSIGDEDQSLIEPEKKRQPGVKRACNECRQQKRVGKRSKHAEMEKEIERLRRNIAQAKAQGYVMDEEEDLQSQLQSPIANSTYSHTRNPSLMGSDEAVTSLLTLKRGGSYSMPTTHYAYELEHVRLTEQDVLGLFQEFFNCYHPFLPFLNEHQSPDLYYQQHALLFWTIIAIASRRYAPKPAILHELSSGPLNRLLWGTVGDVPNSYFVVKALCLLCTWPLPTSTTTADPTHILCGVMMKAATGIGMHRPNHTQDFSRVSVELNKDQLHDRVTTWAVCNIVAQSIGTAYGQPATTLYDWTLAIRPGEDGPFTLAPELEARLRIERFADKVSKEMYSNASDPRGVAGDEHRAMLMRVYRRDFQELQASILSQHLSPIVDAHLQAANVHLRLAGFFDSSTTPGYMDDLMGLWRAVSAYLDLLFLDSNQYILVYATNYLQQMLVACGFALLKLMRSFFAKTIDASRGRTLFHRTIAAIRKTSIVDNDLPWRLAELMVQMWNGARIEISNNKSNYDDDTAVAIDDSLQLKVRCRHSMSLVYDSIWRWREEYQAQGRGLDSLKQATNPDSANESSASSTHMDSTLLAQNNVSTIGSITNNGGLTPTPQHGLNTGANGMIGLGGYGSETNYDFFDPQHWVLDGLLDFNYTYSQPLEGM</sequence>
<evidence type="ECO:0000313" key="1">
    <source>
        <dbReference type="EMBL" id="KAJ8130532.1"/>
    </source>
</evidence>
<comment type="caution">
    <text evidence="1">The sequence shown here is derived from an EMBL/GenBank/DDBJ whole genome shotgun (WGS) entry which is preliminary data.</text>
</comment>
<reference evidence="1" key="1">
    <citation type="submission" date="2022-12" db="EMBL/GenBank/DDBJ databases">
        <title>Genome Sequence of Lasiodiplodia mahajangana.</title>
        <authorList>
            <person name="Buettner E."/>
        </authorList>
    </citation>
    <scope>NUCLEOTIDE SEQUENCE</scope>
    <source>
        <strain evidence="1">VT137</strain>
    </source>
</reference>
<gene>
    <name evidence="1" type="ORF">O1611_g3094</name>
</gene>
<evidence type="ECO:0000313" key="2">
    <source>
        <dbReference type="Proteomes" id="UP001153332"/>
    </source>
</evidence>
<keyword evidence="2" id="KW-1185">Reference proteome</keyword>
<dbReference type="EMBL" id="JAPUUL010000478">
    <property type="protein sequence ID" value="KAJ8130532.1"/>
    <property type="molecule type" value="Genomic_DNA"/>
</dbReference>
<protein>
    <submittedName>
        <fullName evidence="1">Uncharacterized protein</fullName>
    </submittedName>
</protein>
<accession>A0ACC2JT68</accession>
<dbReference type="Proteomes" id="UP001153332">
    <property type="component" value="Unassembled WGS sequence"/>
</dbReference>
<name>A0ACC2JT68_9PEZI</name>
<proteinExistence type="predicted"/>